<dbReference type="PROSITE" id="PS50095">
    <property type="entry name" value="PLAT"/>
    <property type="match status" value="1"/>
</dbReference>
<dbReference type="CDD" id="cd01756">
    <property type="entry name" value="PLAT_repeat"/>
    <property type="match status" value="1"/>
</dbReference>
<dbReference type="InterPro" id="IPR001024">
    <property type="entry name" value="PLAT/LH2_dom"/>
</dbReference>
<dbReference type="AlphaFoldDB" id="A0A2P4SEK5"/>
<proteinExistence type="predicted"/>
<dbReference type="EMBL" id="PPHD01057168">
    <property type="protein sequence ID" value="POI22545.1"/>
    <property type="molecule type" value="Genomic_DNA"/>
</dbReference>
<dbReference type="InterPro" id="IPR052970">
    <property type="entry name" value="Inner_ear_hair_cell_LOXHD"/>
</dbReference>
<keyword evidence="4" id="KW-1185">Reference proteome</keyword>
<protein>
    <recommendedName>
        <fullName evidence="2">PLAT domain-containing protein</fullName>
    </recommendedName>
</protein>
<dbReference type="PANTHER" id="PTHR45901">
    <property type="entry name" value="PROTEIN CBG12474"/>
    <property type="match status" value="1"/>
</dbReference>
<gene>
    <name evidence="3" type="ORF">CIB84_013708</name>
</gene>
<dbReference type="GO" id="GO:0032420">
    <property type="term" value="C:stereocilium"/>
    <property type="evidence" value="ECO:0007669"/>
    <property type="project" value="TreeGrafter"/>
</dbReference>
<evidence type="ECO:0000259" key="2">
    <source>
        <dbReference type="PROSITE" id="PS50095"/>
    </source>
</evidence>
<name>A0A2P4SEK5_BAMTH</name>
<dbReference type="PANTHER" id="PTHR45901:SF3">
    <property type="entry name" value="LIPOXYGENASE HOMOLOGY DOMAIN-CONTAINING PROTEIN 1"/>
    <property type="match status" value="1"/>
</dbReference>
<comment type="caution">
    <text evidence="3">The sequence shown here is derived from an EMBL/GenBank/DDBJ whole genome shotgun (WGS) entry which is preliminary data.</text>
</comment>
<feature type="domain" description="PLAT" evidence="2">
    <location>
        <begin position="62"/>
        <end position="178"/>
    </location>
</feature>
<dbReference type="Gene3D" id="2.60.60.20">
    <property type="entry name" value="PLAT/LH2 domain"/>
    <property type="match status" value="2"/>
</dbReference>
<reference evidence="3 4" key="1">
    <citation type="submission" date="2018-01" db="EMBL/GenBank/DDBJ databases">
        <title>Comparison of the Chinese Bamboo Partridge and Red Junglefowl genome sequences highlights the importance of demography in genome evolution.</title>
        <authorList>
            <person name="Tiley G.P."/>
            <person name="Kimball R.T."/>
            <person name="Braun E.L."/>
            <person name="Burleigh J.G."/>
        </authorList>
    </citation>
    <scope>NUCLEOTIDE SEQUENCE [LARGE SCALE GENOMIC DNA]</scope>
    <source>
        <strain evidence="3">RTK389</strain>
        <tissue evidence="3">Blood</tissue>
    </source>
</reference>
<comment type="caution">
    <text evidence="1">Lacks conserved residue(s) required for the propagation of feature annotation.</text>
</comment>
<accession>A0A2P4SEK5</accession>
<dbReference type="Pfam" id="PF01477">
    <property type="entry name" value="PLAT"/>
    <property type="match status" value="1"/>
</dbReference>
<dbReference type="Proteomes" id="UP000237246">
    <property type="component" value="Unassembled WGS sequence"/>
</dbReference>
<organism evidence="3 4">
    <name type="scientific">Bambusicola thoracicus</name>
    <name type="common">Chinese bamboo-partridge</name>
    <name type="synonym">Perdix thoracica</name>
    <dbReference type="NCBI Taxonomy" id="9083"/>
    <lineage>
        <taxon>Eukaryota</taxon>
        <taxon>Metazoa</taxon>
        <taxon>Chordata</taxon>
        <taxon>Craniata</taxon>
        <taxon>Vertebrata</taxon>
        <taxon>Euteleostomi</taxon>
        <taxon>Archelosauria</taxon>
        <taxon>Archosauria</taxon>
        <taxon>Dinosauria</taxon>
        <taxon>Saurischia</taxon>
        <taxon>Theropoda</taxon>
        <taxon>Coelurosauria</taxon>
        <taxon>Aves</taxon>
        <taxon>Neognathae</taxon>
        <taxon>Galloanserae</taxon>
        <taxon>Galliformes</taxon>
        <taxon>Phasianidae</taxon>
        <taxon>Perdicinae</taxon>
        <taxon>Bambusicola</taxon>
    </lineage>
</organism>
<dbReference type="OrthoDB" id="5322100at2759"/>
<evidence type="ECO:0000313" key="3">
    <source>
        <dbReference type="EMBL" id="POI22545.1"/>
    </source>
</evidence>
<sequence length="181" mass="20254">GSTDTFQFSSKNLGDIAAICVGHCPKDGKKSSAKADVYWHVKEIIITEMELCNNKARSLVPVKYETIVVTGFEKGAGTDANVFITIFGLNGDSGKRALKQKFRNLFERGKTNRFYLETLDMGELKKVRIEHDNSGLAPGWLVERVEITNSATGVTTIFPCGKWLDENRGDGLTWRELFPRY</sequence>
<dbReference type="GO" id="GO:0007605">
    <property type="term" value="P:sensory perception of sound"/>
    <property type="evidence" value="ECO:0007669"/>
    <property type="project" value="TreeGrafter"/>
</dbReference>
<dbReference type="SUPFAM" id="SSF49723">
    <property type="entry name" value="Lipase/lipooxygenase domain (PLAT/LH2 domain)"/>
    <property type="match status" value="2"/>
</dbReference>
<evidence type="ECO:0000256" key="1">
    <source>
        <dbReference type="PROSITE-ProRule" id="PRU00152"/>
    </source>
</evidence>
<feature type="non-terminal residue" evidence="3">
    <location>
        <position position="1"/>
    </location>
</feature>
<evidence type="ECO:0000313" key="4">
    <source>
        <dbReference type="Proteomes" id="UP000237246"/>
    </source>
</evidence>
<dbReference type="SMART" id="SM00308">
    <property type="entry name" value="LH2"/>
    <property type="match status" value="1"/>
</dbReference>
<dbReference type="InterPro" id="IPR036392">
    <property type="entry name" value="PLAT/LH2_dom_sf"/>
</dbReference>